<keyword evidence="3" id="KW-0547">Nucleotide-binding</keyword>
<evidence type="ECO:0000313" key="5">
    <source>
        <dbReference type="EMBL" id="OMJ82143.1"/>
    </source>
</evidence>
<dbReference type="InterPro" id="IPR050209">
    <property type="entry name" value="Rab_GTPases_membrane_traffic"/>
</dbReference>
<dbReference type="AlphaFoldDB" id="A0A1R2BZC0"/>
<comment type="subcellular location">
    <subcellularLocation>
        <location evidence="1">Endomembrane system</location>
    </subcellularLocation>
</comment>
<proteinExistence type="inferred from homology"/>
<name>A0A1R2BZC0_9CILI</name>
<evidence type="ECO:0000313" key="6">
    <source>
        <dbReference type="Proteomes" id="UP000187209"/>
    </source>
</evidence>
<dbReference type="GO" id="GO:0005525">
    <property type="term" value="F:GTP binding"/>
    <property type="evidence" value="ECO:0007669"/>
    <property type="project" value="InterPro"/>
</dbReference>
<comment type="caution">
    <text evidence="5">The sequence shown here is derived from an EMBL/GenBank/DDBJ whole genome shotgun (WGS) entry which is preliminary data.</text>
</comment>
<dbReference type="InterPro" id="IPR005225">
    <property type="entry name" value="Small_GTP-bd"/>
</dbReference>
<dbReference type="PANTHER" id="PTHR47979">
    <property type="entry name" value="DRAB11-RELATED"/>
    <property type="match status" value="1"/>
</dbReference>
<keyword evidence="4" id="KW-0472">Membrane</keyword>
<dbReference type="SMART" id="SM00174">
    <property type="entry name" value="RHO"/>
    <property type="match status" value="1"/>
</dbReference>
<sequence length="204" mass="22672">MSHTYQFKYIIIGDAAVGKSCLMLNFIDKRFRAEHDLTIGVEFGSKIIDAEGIKIKLQIWDTAGSESFKSITRSYYRSAAGALLVYDITRKDSFNHLSEWLNEARFNGNPSMAITLVGNKYDLEDSRVISYEEGLRYAKDNNLGFLETSALSGHNVNQAFVDTAQAIIEKINSGTIDLTSQNAGIIVKEKIVKPKVTKEGCCKG</sequence>
<evidence type="ECO:0000256" key="4">
    <source>
        <dbReference type="ARBA" id="ARBA00023136"/>
    </source>
</evidence>
<dbReference type="InterPro" id="IPR001806">
    <property type="entry name" value="Small_GTPase"/>
</dbReference>
<reference evidence="5 6" key="1">
    <citation type="submission" date="2016-11" db="EMBL/GenBank/DDBJ databases">
        <title>The macronuclear genome of Stentor coeruleus: a giant cell with tiny introns.</title>
        <authorList>
            <person name="Slabodnick M."/>
            <person name="Ruby J.G."/>
            <person name="Reiff S.B."/>
            <person name="Swart E.C."/>
            <person name="Gosai S."/>
            <person name="Prabakaran S."/>
            <person name="Witkowska E."/>
            <person name="Larue G.E."/>
            <person name="Fisher S."/>
            <person name="Freeman R.M."/>
            <person name="Gunawardena J."/>
            <person name="Chu W."/>
            <person name="Stover N.A."/>
            <person name="Gregory B.D."/>
            <person name="Nowacki M."/>
            <person name="Derisi J."/>
            <person name="Roy S.W."/>
            <person name="Marshall W.F."/>
            <person name="Sood P."/>
        </authorList>
    </citation>
    <scope>NUCLEOTIDE SEQUENCE [LARGE SCALE GENOMIC DNA]</scope>
    <source>
        <strain evidence="5">WM001</strain>
    </source>
</reference>
<dbReference type="GO" id="GO:0012505">
    <property type="term" value="C:endomembrane system"/>
    <property type="evidence" value="ECO:0007669"/>
    <property type="project" value="UniProtKB-SubCell"/>
</dbReference>
<keyword evidence="6" id="KW-1185">Reference proteome</keyword>
<dbReference type="Proteomes" id="UP000187209">
    <property type="component" value="Unassembled WGS sequence"/>
</dbReference>
<dbReference type="PROSITE" id="PS51419">
    <property type="entry name" value="RAB"/>
    <property type="match status" value="1"/>
</dbReference>
<comment type="similarity">
    <text evidence="2">Belongs to the small GTPase superfamily. Rab family.</text>
</comment>
<dbReference type="SUPFAM" id="SSF52540">
    <property type="entry name" value="P-loop containing nucleoside triphosphate hydrolases"/>
    <property type="match status" value="1"/>
</dbReference>
<dbReference type="FunFam" id="3.40.50.300:FF:000586">
    <property type="entry name" value="Rab family GTPase"/>
    <property type="match status" value="1"/>
</dbReference>
<dbReference type="InterPro" id="IPR027417">
    <property type="entry name" value="P-loop_NTPase"/>
</dbReference>
<dbReference type="OrthoDB" id="9989112at2759"/>
<dbReference type="Pfam" id="PF00071">
    <property type="entry name" value="Ras"/>
    <property type="match status" value="1"/>
</dbReference>
<dbReference type="Gene3D" id="3.40.50.300">
    <property type="entry name" value="P-loop containing nucleotide triphosphate hydrolases"/>
    <property type="match status" value="1"/>
</dbReference>
<evidence type="ECO:0000256" key="2">
    <source>
        <dbReference type="ARBA" id="ARBA00006270"/>
    </source>
</evidence>
<accession>A0A1R2BZC0</accession>
<dbReference type="SMART" id="SM00175">
    <property type="entry name" value="RAB"/>
    <property type="match status" value="1"/>
</dbReference>
<evidence type="ECO:0000256" key="1">
    <source>
        <dbReference type="ARBA" id="ARBA00004308"/>
    </source>
</evidence>
<dbReference type="SMART" id="SM00176">
    <property type="entry name" value="RAN"/>
    <property type="match status" value="1"/>
</dbReference>
<dbReference type="GO" id="GO:0003924">
    <property type="term" value="F:GTPase activity"/>
    <property type="evidence" value="ECO:0007669"/>
    <property type="project" value="InterPro"/>
</dbReference>
<dbReference type="EMBL" id="MPUH01000351">
    <property type="protein sequence ID" value="OMJ82143.1"/>
    <property type="molecule type" value="Genomic_DNA"/>
</dbReference>
<evidence type="ECO:0000256" key="3">
    <source>
        <dbReference type="ARBA" id="ARBA00022741"/>
    </source>
</evidence>
<organism evidence="5 6">
    <name type="scientific">Stentor coeruleus</name>
    <dbReference type="NCBI Taxonomy" id="5963"/>
    <lineage>
        <taxon>Eukaryota</taxon>
        <taxon>Sar</taxon>
        <taxon>Alveolata</taxon>
        <taxon>Ciliophora</taxon>
        <taxon>Postciliodesmatophora</taxon>
        <taxon>Heterotrichea</taxon>
        <taxon>Heterotrichida</taxon>
        <taxon>Stentoridae</taxon>
        <taxon>Stentor</taxon>
    </lineage>
</organism>
<dbReference type="PRINTS" id="PR00449">
    <property type="entry name" value="RASTRNSFRMNG"/>
</dbReference>
<dbReference type="NCBIfam" id="TIGR00231">
    <property type="entry name" value="small_GTP"/>
    <property type="match status" value="1"/>
</dbReference>
<protein>
    <submittedName>
        <fullName evidence="5">Uncharacterized protein</fullName>
    </submittedName>
</protein>
<dbReference type="PROSITE" id="PS51421">
    <property type="entry name" value="RAS"/>
    <property type="match status" value="1"/>
</dbReference>
<dbReference type="SMART" id="SM00173">
    <property type="entry name" value="RAS"/>
    <property type="match status" value="1"/>
</dbReference>
<gene>
    <name evidence="5" type="ORF">SteCoe_17217</name>
</gene>